<accession>A0A210QWN4</accession>
<evidence type="ECO:0000313" key="3">
    <source>
        <dbReference type="Proteomes" id="UP000242188"/>
    </source>
</evidence>
<evidence type="ECO:0000256" key="1">
    <source>
        <dbReference type="SAM" id="MobiDB-lite"/>
    </source>
</evidence>
<organism evidence="2 3">
    <name type="scientific">Mizuhopecten yessoensis</name>
    <name type="common">Japanese scallop</name>
    <name type="synonym">Patinopecten yessoensis</name>
    <dbReference type="NCBI Taxonomy" id="6573"/>
    <lineage>
        <taxon>Eukaryota</taxon>
        <taxon>Metazoa</taxon>
        <taxon>Spiralia</taxon>
        <taxon>Lophotrochozoa</taxon>
        <taxon>Mollusca</taxon>
        <taxon>Bivalvia</taxon>
        <taxon>Autobranchia</taxon>
        <taxon>Pteriomorphia</taxon>
        <taxon>Pectinida</taxon>
        <taxon>Pectinoidea</taxon>
        <taxon>Pectinidae</taxon>
        <taxon>Mizuhopecten</taxon>
    </lineage>
</organism>
<feature type="compositionally biased region" description="Polar residues" evidence="1">
    <location>
        <begin position="300"/>
        <end position="324"/>
    </location>
</feature>
<dbReference type="EMBL" id="NEDP02001496">
    <property type="protein sequence ID" value="OWF53160.1"/>
    <property type="molecule type" value="Genomic_DNA"/>
</dbReference>
<gene>
    <name evidence="2" type="ORF">KP79_PYT06997</name>
</gene>
<protein>
    <submittedName>
        <fullName evidence="2">Uncharacterized protein</fullName>
    </submittedName>
</protein>
<feature type="compositionally biased region" description="Polar residues" evidence="1">
    <location>
        <begin position="277"/>
        <end position="292"/>
    </location>
</feature>
<proteinExistence type="predicted"/>
<evidence type="ECO:0000313" key="2">
    <source>
        <dbReference type="EMBL" id="OWF53160.1"/>
    </source>
</evidence>
<feature type="region of interest" description="Disordered" evidence="1">
    <location>
        <begin position="124"/>
        <end position="153"/>
    </location>
</feature>
<sequence>MRLFTSTVCLEEFEPRPPFLTDPTRDNLKTMGYTSTYRDHKLRLPTPEKVAIMELSNSFERRRLGKQQQMLTDMNQRCREQEVTDLSNKLTEKCCLLDSENRKAREVEFYRTNFMTRRQKTYHGFPDEESLDHSDSNSPSQSPGSRSPHQVFDKGYKHFPARKVMKHQSRFDLGRTHYRHHVKHQPKVEKTPQHTAMPQYAEKLFNRAKHLASQRINGQVQLDLYNSPRNDHFAPLILPNIDSGSNSKLESITTARLNLGTRSRSTLTHGMDGSVGFPSNKSSFKSTRSTRAPKTLNGEVLSTINVPRTEMNTQDPSSPPSNTDVPREGKDKDVATPRDEKNDVTEAVVTP</sequence>
<keyword evidence="3" id="KW-1185">Reference proteome</keyword>
<comment type="caution">
    <text evidence="2">The sequence shown here is derived from an EMBL/GenBank/DDBJ whole genome shotgun (WGS) entry which is preliminary data.</text>
</comment>
<dbReference type="Proteomes" id="UP000242188">
    <property type="component" value="Unassembled WGS sequence"/>
</dbReference>
<feature type="compositionally biased region" description="Basic and acidic residues" evidence="1">
    <location>
        <begin position="325"/>
        <end position="344"/>
    </location>
</feature>
<name>A0A210QWN4_MIZYE</name>
<reference evidence="2 3" key="1">
    <citation type="journal article" date="2017" name="Nat. Ecol. Evol.">
        <title>Scallop genome provides insights into evolution of bilaterian karyotype and development.</title>
        <authorList>
            <person name="Wang S."/>
            <person name="Zhang J."/>
            <person name="Jiao W."/>
            <person name="Li J."/>
            <person name="Xun X."/>
            <person name="Sun Y."/>
            <person name="Guo X."/>
            <person name="Huan P."/>
            <person name="Dong B."/>
            <person name="Zhang L."/>
            <person name="Hu X."/>
            <person name="Sun X."/>
            <person name="Wang J."/>
            <person name="Zhao C."/>
            <person name="Wang Y."/>
            <person name="Wang D."/>
            <person name="Huang X."/>
            <person name="Wang R."/>
            <person name="Lv J."/>
            <person name="Li Y."/>
            <person name="Zhang Z."/>
            <person name="Liu B."/>
            <person name="Lu W."/>
            <person name="Hui Y."/>
            <person name="Liang J."/>
            <person name="Zhou Z."/>
            <person name="Hou R."/>
            <person name="Li X."/>
            <person name="Liu Y."/>
            <person name="Li H."/>
            <person name="Ning X."/>
            <person name="Lin Y."/>
            <person name="Zhao L."/>
            <person name="Xing Q."/>
            <person name="Dou J."/>
            <person name="Li Y."/>
            <person name="Mao J."/>
            <person name="Guo H."/>
            <person name="Dou H."/>
            <person name="Li T."/>
            <person name="Mu C."/>
            <person name="Jiang W."/>
            <person name="Fu Q."/>
            <person name="Fu X."/>
            <person name="Miao Y."/>
            <person name="Liu J."/>
            <person name="Yu Q."/>
            <person name="Li R."/>
            <person name="Liao H."/>
            <person name="Li X."/>
            <person name="Kong Y."/>
            <person name="Jiang Z."/>
            <person name="Chourrout D."/>
            <person name="Li R."/>
            <person name="Bao Z."/>
        </authorList>
    </citation>
    <scope>NUCLEOTIDE SEQUENCE [LARGE SCALE GENOMIC DNA]</scope>
    <source>
        <strain evidence="2 3">PY_sf001</strain>
    </source>
</reference>
<feature type="compositionally biased region" description="Low complexity" evidence="1">
    <location>
        <begin position="136"/>
        <end position="148"/>
    </location>
</feature>
<dbReference type="OrthoDB" id="6287208at2759"/>
<feature type="region of interest" description="Disordered" evidence="1">
    <location>
        <begin position="264"/>
        <end position="351"/>
    </location>
</feature>
<dbReference type="AlphaFoldDB" id="A0A210QWN4"/>